<evidence type="ECO:0000256" key="13">
    <source>
        <dbReference type="ARBA" id="ARBA00061333"/>
    </source>
</evidence>
<keyword evidence="6 15" id="KW-0547">Nucleotide-binding</keyword>
<evidence type="ECO:0000256" key="6">
    <source>
        <dbReference type="ARBA" id="ARBA00022741"/>
    </source>
</evidence>
<feature type="binding site" evidence="18">
    <location>
        <position position="246"/>
    </location>
    <ligand>
        <name>ATP</name>
        <dbReference type="ChEBI" id="CHEBI:30616"/>
    </ligand>
</feature>
<evidence type="ECO:0000256" key="5">
    <source>
        <dbReference type="ARBA" id="ARBA00022679"/>
    </source>
</evidence>
<feature type="domain" description="Protein kinase" evidence="22">
    <location>
        <begin position="213"/>
        <end position="471"/>
    </location>
</feature>
<dbReference type="CDD" id="cd10361">
    <property type="entry name" value="SH2_Fps_family"/>
    <property type="match status" value="1"/>
</dbReference>
<dbReference type="Pfam" id="PF00017">
    <property type="entry name" value="SH2"/>
    <property type="match status" value="1"/>
</dbReference>
<dbReference type="InterPro" id="IPR011009">
    <property type="entry name" value="Kinase-like_dom_sf"/>
</dbReference>
<dbReference type="PRINTS" id="PR00109">
    <property type="entry name" value="TYRKINASE"/>
</dbReference>
<evidence type="ECO:0000256" key="9">
    <source>
        <dbReference type="ARBA" id="ARBA00022999"/>
    </source>
</evidence>
<keyword evidence="7 19" id="KW-0418">Kinase</keyword>
<dbReference type="CDD" id="cd00192">
    <property type="entry name" value="PTKc"/>
    <property type="match status" value="1"/>
</dbReference>
<keyword evidence="10" id="KW-0472">Membrane</keyword>
<dbReference type="FunFam" id="3.30.200.20:FF:000194">
    <property type="entry name" value="protein-tyrosine kinase 2-beta isoform X1"/>
    <property type="match status" value="1"/>
</dbReference>
<evidence type="ECO:0000259" key="22">
    <source>
        <dbReference type="PROSITE" id="PS50011"/>
    </source>
</evidence>
<dbReference type="SUPFAM" id="SSF56112">
    <property type="entry name" value="Protein kinase-like (PK-like)"/>
    <property type="match status" value="1"/>
</dbReference>
<comment type="similarity">
    <text evidence="13">Belongs to the protein kinase superfamily. Tyr protein kinase family. Fes/fps subfamily.</text>
</comment>
<dbReference type="InterPro" id="IPR017441">
    <property type="entry name" value="Protein_kinase_ATP_BS"/>
</dbReference>
<feature type="active site" description="Proton acceptor" evidence="14">
    <location>
        <position position="340"/>
    </location>
</feature>
<dbReference type="PROSITE" id="PS00109">
    <property type="entry name" value="PROTEIN_KINASE_TYR"/>
    <property type="match status" value="1"/>
</dbReference>
<evidence type="ECO:0000259" key="21">
    <source>
        <dbReference type="PROSITE" id="PS50001"/>
    </source>
</evidence>
<evidence type="ECO:0000256" key="18">
    <source>
        <dbReference type="PROSITE-ProRule" id="PRU10141"/>
    </source>
</evidence>
<dbReference type="Gene3D" id="3.30.200.20">
    <property type="entry name" value="Phosphorylase Kinase, domain 1"/>
    <property type="match status" value="1"/>
</dbReference>
<evidence type="ECO:0000256" key="17">
    <source>
        <dbReference type="PROSITE-ProRule" id="PRU00191"/>
    </source>
</evidence>
<evidence type="ECO:0000256" key="7">
    <source>
        <dbReference type="ARBA" id="ARBA00022777"/>
    </source>
</evidence>
<gene>
    <name evidence="23" type="ORF">CAMP_LOCUS1885</name>
</gene>
<evidence type="ECO:0000256" key="19">
    <source>
        <dbReference type="RuleBase" id="RU362096"/>
    </source>
</evidence>
<evidence type="ECO:0000256" key="3">
    <source>
        <dbReference type="ARBA" id="ARBA00022475"/>
    </source>
</evidence>
<name>A0A9P1I686_9PELO</name>
<dbReference type="InterPro" id="IPR000980">
    <property type="entry name" value="SH2"/>
</dbReference>
<dbReference type="Proteomes" id="UP001152747">
    <property type="component" value="Unassembled WGS sequence"/>
</dbReference>
<comment type="caution">
    <text evidence="23">The sequence shown here is derived from an EMBL/GenBank/DDBJ whole genome shotgun (WGS) entry which is preliminary data.</text>
</comment>
<sequence>MITSHSPGSRGITNKLNDVQMERSEMAPGPDLMVTAEDEKSKSTSKSIEETKDAKTAIPGAVTAPNLSNASENKGASASQNARIIRKLKLRKIANWTGCNGAQLDDEPFYHGYMSRDEAERLMKNQGDFLLRKTEIQKRGNCICVTVLWDNNCYHMIIERAKSGLFYLKDFCFENMSDLIRYHQQNRVEIYHTGIKLISWVVREEWQLYHEQISLGKKLGNGEFGEVFQGVLSVGVFTKDVDVAIKTMKGENVTADEKITFLREANLMLKLHHKNVVRLYGVATQKEPIMIVMECCSGGSLRGRLDKNFDELSEETQRKFAKQIAKGMRYLEEKQVIHRDLAARNCLLDKNDTCKISDFGLSLLGKSHKERKLLKVPVRWLAPETLSKGIYSSKSDVWSFGVVCFEIFSGKYPYDEIKVLKEVRKQILEHGLRLRPPEKIPKFDADLMLMCFDKVETRPTFEEICEKYKEVSHGISFGSIAQKFGFNKNN</sequence>
<proteinExistence type="inferred from homology"/>
<dbReference type="OrthoDB" id="346907at2759"/>
<comment type="subcellular location">
    <subcellularLocation>
        <location evidence="1">Cell membrane</location>
        <topology evidence="1">Peripheral membrane protein</topology>
    </subcellularLocation>
    <subcellularLocation>
        <location evidence="2">Cytoplasm</location>
    </subcellularLocation>
</comment>
<protein>
    <recommendedName>
        <fullName evidence="19">Tyrosine-protein kinase</fullName>
        <ecNumber evidence="19">2.7.10.2</ecNumber>
    </recommendedName>
</protein>
<keyword evidence="5 19" id="KW-0808">Transferase</keyword>
<evidence type="ECO:0000256" key="2">
    <source>
        <dbReference type="ARBA" id="ARBA00004496"/>
    </source>
</evidence>
<dbReference type="GO" id="GO:0005886">
    <property type="term" value="C:plasma membrane"/>
    <property type="evidence" value="ECO:0007669"/>
    <property type="project" value="UniProtKB-SubCell"/>
</dbReference>
<dbReference type="InterPro" id="IPR036860">
    <property type="entry name" value="SH2_dom_sf"/>
</dbReference>
<evidence type="ECO:0000256" key="20">
    <source>
        <dbReference type="SAM" id="MobiDB-lite"/>
    </source>
</evidence>
<dbReference type="EC" id="2.7.10.2" evidence="19"/>
<keyword evidence="9 17" id="KW-0727">SH2 domain</keyword>
<keyword evidence="3" id="KW-1003">Cell membrane</keyword>
<evidence type="ECO:0000256" key="10">
    <source>
        <dbReference type="ARBA" id="ARBA00023136"/>
    </source>
</evidence>
<dbReference type="Pfam" id="PF07714">
    <property type="entry name" value="PK_Tyr_Ser-Thr"/>
    <property type="match status" value="1"/>
</dbReference>
<dbReference type="AlphaFoldDB" id="A0A9P1I686"/>
<organism evidence="23 24">
    <name type="scientific">Caenorhabditis angaria</name>
    <dbReference type="NCBI Taxonomy" id="860376"/>
    <lineage>
        <taxon>Eukaryota</taxon>
        <taxon>Metazoa</taxon>
        <taxon>Ecdysozoa</taxon>
        <taxon>Nematoda</taxon>
        <taxon>Chromadorea</taxon>
        <taxon>Rhabditida</taxon>
        <taxon>Rhabditina</taxon>
        <taxon>Rhabditomorpha</taxon>
        <taxon>Rhabditoidea</taxon>
        <taxon>Rhabditidae</taxon>
        <taxon>Peloderinae</taxon>
        <taxon>Caenorhabditis</taxon>
    </lineage>
</organism>
<reference evidence="23" key="1">
    <citation type="submission" date="2022-11" db="EMBL/GenBank/DDBJ databases">
        <authorList>
            <person name="Kikuchi T."/>
        </authorList>
    </citation>
    <scope>NUCLEOTIDE SEQUENCE</scope>
    <source>
        <strain evidence="23">PS1010</strain>
    </source>
</reference>
<dbReference type="SMART" id="SM00219">
    <property type="entry name" value="TyrKc"/>
    <property type="match status" value="1"/>
</dbReference>
<evidence type="ECO:0000313" key="24">
    <source>
        <dbReference type="Proteomes" id="UP001152747"/>
    </source>
</evidence>
<dbReference type="InterPro" id="IPR000719">
    <property type="entry name" value="Prot_kinase_dom"/>
</dbReference>
<evidence type="ECO:0000256" key="12">
    <source>
        <dbReference type="ARBA" id="ARBA00051245"/>
    </source>
</evidence>
<dbReference type="GO" id="GO:0005524">
    <property type="term" value="F:ATP binding"/>
    <property type="evidence" value="ECO:0007669"/>
    <property type="project" value="UniProtKB-UniRule"/>
</dbReference>
<evidence type="ECO:0000256" key="11">
    <source>
        <dbReference type="ARBA" id="ARBA00023137"/>
    </source>
</evidence>
<keyword evidence="24" id="KW-1185">Reference proteome</keyword>
<feature type="compositionally biased region" description="Basic and acidic residues" evidence="20">
    <location>
        <begin position="37"/>
        <end position="55"/>
    </location>
</feature>
<evidence type="ECO:0000256" key="1">
    <source>
        <dbReference type="ARBA" id="ARBA00004202"/>
    </source>
</evidence>
<dbReference type="InterPro" id="IPR020635">
    <property type="entry name" value="Tyr_kinase_cat_dom"/>
</dbReference>
<keyword evidence="4" id="KW-0963">Cytoplasm</keyword>
<dbReference type="GO" id="GO:0005737">
    <property type="term" value="C:cytoplasm"/>
    <property type="evidence" value="ECO:0007669"/>
    <property type="project" value="UniProtKB-SubCell"/>
</dbReference>
<dbReference type="InterPro" id="IPR050198">
    <property type="entry name" value="Non-receptor_tyrosine_kinases"/>
</dbReference>
<evidence type="ECO:0000313" key="23">
    <source>
        <dbReference type="EMBL" id="CAI5439248.1"/>
    </source>
</evidence>
<dbReference type="InterPro" id="IPR001245">
    <property type="entry name" value="Ser-Thr/Tyr_kinase_cat_dom"/>
</dbReference>
<evidence type="ECO:0000256" key="16">
    <source>
        <dbReference type="PIRSR" id="PIRSR000615-3"/>
    </source>
</evidence>
<feature type="compositionally biased region" description="Polar residues" evidence="20">
    <location>
        <begin position="1"/>
        <end position="17"/>
    </location>
</feature>
<evidence type="ECO:0000256" key="4">
    <source>
        <dbReference type="ARBA" id="ARBA00022490"/>
    </source>
</evidence>
<dbReference type="Gene3D" id="1.10.510.10">
    <property type="entry name" value="Transferase(Phosphotransferase) domain 1"/>
    <property type="match status" value="1"/>
</dbReference>
<dbReference type="PROSITE" id="PS50001">
    <property type="entry name" value="SH2"/>
    <property type="match status" value="1"/>
</dbReference>
<dbReference type="PROSITE" id="PS50011">
    <property type="entry name" value="PROTEIN_KINASE_DOM"/>
    <property type="match status" value="1"/>
</dbReference>
<dbReference type="PANTHER" id="PTHR24418">
    <property type="entry name" value="TYROSINE-PROTEIN KINASE"/>
    <property type="match status" value="1"/>
</dbReference>
<feature type="region of interest" description="Disordered" evidence="20">
    <location>
        <begin position="1"/>
        <end position="56"/>
    </location>
</feature>
<keyword evidence="16" id="KW-0460">Magnesium</keyword>
<feature type="binding site" evidence="15">
    <location>
        <position position="344"/>
    </location>
    <ligand>
        <name>ATP</name>
        <dbReference type="ChEBI" id="CHEBI:30616"/>
    </ligand>
</feature>
<evidence type="ECO:0000256" key="8">
    <source>
        <dbReference type="ARBA" id="ARBA00022840"/>
    </source>
</evidence>
<comment type="catalytic activity">
    <reaction evidence="12 19">
        <text>L-tyrosyl-[protein] + ATP = O-phospho-L-tyrosyl-[protein] + ADP + H(+)</text>
        <dbReference type="Rhea" id="RHEA:10596"/>
        <dbReference type="Rhea" id="RHEA-COMP:10136"/>
        <dbReference type="Rhea" id="RHEA-COMP:20101"/>
        <dbReference type="ChEBI" id="CHEBI:15378"/>
        <dbReference type="ChEBI" id="CHEBI:30616"/>
        <dbReference type="ChEBI" id="CHEBI:46858"/>
        <dbReference type="ChEBI" id="CHEBI:61978"/>
        <dbReference type="ChEBI" id="CHEBI:456216"/>
        <dbReference type="EC" id="2.7.10.2"/>
    </reaction>
</comment>
<dbReference type="GO" id="GO:0004715">
    <property type="term" value="F:non-membrane spanning protein tyrosine kinase activity"/>
    <property type="evidence" value="ECO:0007669"/>
    <property type="project" value="UniProtKB-EC"/>
</dbReference>
<dbReference type="Gene3D" id="3.30.505.10">
    <property type="entry name" value="SH2 domain"/>
    <property type="match status" value="1"/>
</dbReference>
<dbReference type="PROSITE" id="PS00107">
    <property type="entry name" value="PROTEIN_KINASE_ATP"/>
    <property type="match status" value="1"/>
</dbReference>
<keyword evidence="11 19" id="KW-0829">Tyrosine-protein kinase</keyword>
<dbReference type="InterPro" id="IPR008266">
    <property type="entry name" value="Tyr_kinase_AS"/>
</dbReference>
<dbReference type="EMBL" id="CANHGI010000001">
    <property type="protein sequence ID" value="CAI5439248.1"/>
    <property type="molecule type" value="Genomic_DNA"/>
</dbReference>
<feature type="binding site" evidence="16">
    <location>
        <position position="345"/>
    </location>
    <ligand>
        <name>Mg(2+)</name>
        <dbReference type="ChEBI" id="CHEBI:18420"/>
    </ligand>
</feature>
<keyword evidence="16" id="KW-0479">Metal-binding</keyword>
<dbReference type="SMART" id="SM00252">
    <property type="entry name" value="SH2"/>
    <property type="match status" value="1"/>
</dbReference>
<dbReference type="SUPFAM" id="SSF55550">
    <property type="entry name" value="SH2 domain"/>
    <property type="match status" value="1"/>
</dbReference>
<evidence type="ECO:0000256" key="14">
    <source>
        <dbReference type="PIRSR" id="PIRSR000615-1"/>
    </source>
</evidence>
<evidence type="ECO:0000256" key="15">
    <source>
        <dbReference type="PIRSR" id="PIRSR000615-2"/>
    </source>
</evidence>
<feature type="binding site" evidence="16">
    <location>
        <position position="358"/>
    </location>
    <ligand>
        <name>Mg(2+)</name>
        <dbReference type="ChEBI" id="CHEBI:18420"/>
    </ligand>
</feature>
<dbReference type="GO" id="GO:0046872">
    <property type="term" value="F:metal ion binding"/>
    <property type="evidence" value="ECO:0007669"/>
    <property type="project" value="UniProtKB-KW"/>
</dbReference>
<keyword evidence="8 15" id="KW-0067">ATP-binding</keyword>
<accession>A0A9P1I686</accession>
<dbReference type="InterPro" id="IPR035849">
    <property type="entry name" value="Fes/Fps/Fer_SH2"/>
</dbReference>
<feature type="domain" description="SH2" evidence="21">
    <location>
        <begin position="109"/>
        <end position="201"/>
    </location>
</feature>